<name>A0A9P8CYQ4_MORAP</name>
<feature type="compositionally biased region" description="Low complexity" evidence="2">
    <location>
        <begin position="617"/>
        <end position="627"/>
    </location>
</feature>
<feature type="compositionally biased region" description="Polar residues" evidence="2">
    <location>
        <begin position="21"/>
        <end position="36"/>
    </location>
</feature>
<feature type="compositionally biased region" description="Basic residues" evidence="2">
    <location>
        <begin position="577"/>
        <end position="616"/>
    </location>
</feature>
<dbReference type="EMBL" id="JAIFTL010000058">
    <property type="protein sequence ID" value="KAG9324742.1"/>
    <property type="molecule type" value="Genomic_DNA"/>
</dbReference>
<protein>
    <recommendedName>
        <fullName evidence="3">C2H2-type domain-containing protein</fullName>
    </recommendedName>
</protein>
<dbReference type="GO" id="GO:0006355">
    <property type="term" value="P:regulation of DNA-templated transcription"/>
    <property type="evidence" value="ECO:0007669"/>
    <property type="project" value="InterPro"/>
</dbReference>
<keyword evidence="1" id="KW-0863">Zinc-finger</keyword>
<feature type="region of interest" description="Disordered" evidence="2">
    <location>
        <begin position="420"/>
        <end position="460"/>
    </location>
</feature>
<evidence type="ECO:0000256" key="1">
    <source>
        <dbReference type="PROSITE-ProRule" id="PRU00042"/>
    </source>
</evidence>
<organism evidence="4 5">
    <name type="scientific">Mortierella alpina</name>
    <name type="common">Oleaginous fungus</name>
    <name type="synonym">Mortierella renispora</name>
    <dbReference type="NCBI Taxonomy" id="64518"/>
    <lineage>
        <taxon>Eukaryota</taxon>
        <taxon>Fungi</taxon>
        <taxon>Fungi incertae sedis</taxon>
        <taxon>Mucoromycota</taxon>
        <taxon>Mortierellomycotina</taxon>
        <taxon>Mortierellomycetes</taxon>
        <taxon>Mortierellales</taxon>
        <taxon>Mortierellaceae</taxon>
        <taxon>Mortierella</taxon>
    </lineage>
</organism>
<feature type="region of interest" description="Disordered" evidence="2">
    <location>
        <begin position="230"/>
        <end position="267"/>
    </location>
</feature>
<dbReference type="InterPro" id="IPR039327">
    <property type="entry name" value="CON7-like"/>
</dbReference>
<feature type="compositionally biased region" description="Polar residues" evidence="2">
    <location>
        <begin position="248"/>
        <end position="267"/>
    </location>
</feature>
<dbReference type="GO" id="GO:0008270">
    <property type="term" value="F:zinc ion binding"/>
    <property type="evidence" value="ECO:0007669"/>
    <property type="project" value="UniProtKB-KW"/>
</dbReference>
<accession>A0A9P8CYQ4</accession>
<keyword evidence="1" id="KW-0862">Zinc</keyword>
<feature type="compositionally biased region" description="Polar residues" evidence="2">
    <location>
        <begin position="44"/>
        <end position="68"/>
    </location>
</feature>
<keyword evidence="1" id="KW-0479">Metal-binding</keyword>
<sequence>MLSVCSPLQIETTSSFPFYTETRQGLGSTPQATSHYHTQEQEQLRPQSINNSSAPKHSSHTSRPTPLNSSSSSTSTSSSLVSEGSKDGRAYYSPSSTEHPPVKIEAMIPSQSQASPQPTYSTSFYSSGDYSDMKVASPQFNSPHYISPYPSHHRPSIHDRRQSMMAYSKLPSHASLSDTRSRTEYAAQALHPTLAESAASIAVSASQTAIGSWDSSQAQVHDSHPRTVDSYATVQPNLPPLSEALHGLSSTDTSSPSMAVSSPAQSQQTTLSAMNSVVASGPNFYATTPYLDMQAPVGVYPSHDTFESDPSKMQQQQQQQQDRPPVSAHGIMAEDSNGGNVAGYNRRVTYPFVPALETGTAGMVMSNVLPSEPSGSSPMDSPFAQQHGALVGSSSVQVQAMPRASPVVGYMDALSLQQHPLHAHSQTQGQAPHPHHAQQNPQAMHQVAWSQDGSDMASVDGSVNGSKVYSFVPLSGVNSKKRPRRRFDEIERLYVCNWGDCEKAYGTLNHLNAHVNMQKHGPKRLPAEFKELRKAWRRHKRAEEEAAKQAAAFHHQQNHGQQAPLQSICDPVLSHMHPAHHHPLSMHSMTHHQPHQLPHPHAHPNQHQQPHPHRQHSQSQSHHPMGF</sequence>
<feature type="compositionally biased region" description="Low complexity" evidence="2">
    <location>
        <begin position="426"/>
        <end position="446"/>
    </location>
</feature>
<dbReference type="PANTHER" id="PTHR36167">
    <property type="entry name" value="C2H2 FINGER DOMAIN TRANSCRIPTION FACTOR (EUROFUNG)-RELATED"/>
    <property type="match status" value="1"/>
</dbReference>
<dbReference type="PANTHER" id="PTHR36167:SF3">
    <property type="entry name" value="C2H2 FINGER DOMAIN TRANSCRIPTION FACTOR (EUROFUNG)-RELATED"/>
    <property type="match status" value="1"/>
</dbReference>
<feature type="region of interest" description="Disordered" evidence="2">
    <location>
        <begin position="299"/>
        <end position="340"/>
    </location>
</feature>
<feature type="region of interest" description="Disordered" evidence="2">
    <location>
        <begin position="575"/>
        <end position="627"/>
    </location>
</feature>
<evidence type="ECO:0000313" key="4">
    <source>
        <dbReference type="EMBL" id="KAG9324742.1"/>
    </source>
</evidence>
<dbReference type="PROSITE" id="PS00028">
    <property type="entry name" value="ZINC_FINGER_C2H2_1"/>
    <property type="match status" value="1"/>
</dbReference>
<reference evidence="4" key="1">
    <citation type="submission" date="2021-07" db="EMBL/GenBank/DDBJ databases">
        <title>Draft genome of Mortierella alpina, strain LL118, isolated from an aspen leaf litter sample.</title>
        <authorList>
            <person name="Yang S."/>
            <person name="Vinatzer B.A."/>
        </authorList>
    </citation>
    <scope>NUCLEOTIDE SEQUENCE</scope>
    <source>
        <strain evidence="4">LL118</strain>
    </source>
</reference>
<evidence type="ECO:0000259" key="3">
    <source>
        <dbReference type="PROSITE" id="PS50157"/>
    </source>
</evidence>
<dbReference type="AlphaFoldDB" id="A0A9P8CYQ4"/>
<feature type="compositionally biased region" description="Low complexity" evidence="2">
    <location>
        <begin position="69"/>
        <end position="79"/>
    </location>
</feature>
<proteinExistence type="predicted"/>
<feature type="region of interest" description="Disordered" evidence="2">
    <location>
        <begin position="21"/>
        <end position="100"/>
    </location>
</feature>
<dbReference type="InterPro" id="IPR013087">
    <property type="entry name" value="Znf_C2H2_type"/>
</dbReference>
<feature type="domain" description="C2H2-type" evidence="3">
    <location>
        <begin position="494"/>
        <end position="525"/>
    </location>
</feature>
<gene>
    <name evidence="4" type="ORF">KVV02_002520</name>
</gene>
<evidence type="ECO:0000256" key="2">
    <source>
        <dbReference type="SAM" id="MobiDB-lite"/>
    </source>
</evidence>
<comment type="caution">
    <text evidence="4">The sequence shown here is derived from an EMBL/GenBank/DDBJ whole genome shotgun (WGS) entry which is preliminary data.</text>
</comment>
<evidence type="ECO:0000313" key="5">
    <source>
        <dbReference type="Proteomes" id="UP000717515"/>
    </source>
</evidence>
<dbReference type="PROSITE" id="PS50157">
    <property type="entry name" value="ZINC_FINGER_C2H2_2"/>
    <property type="match status" value="1"/>
</dbReference>
<dbReference type="Proteomes" id="UP000717515">
    <property type="component" value="Unassembled WGS sequence"/>
</dbReference>